<comment type="similarity">
    <text evidence="1">Belongs to the membrane fusion protein (MFP) (TC 8.A.1) family.</text>
</comment>
<feature type="domain" description="Multidrug resistance protein MdtA-like barrel-sandwich hybrid" evidence="3">
    <location>
        <begin position="67"/>
        <end position="189"/>
    </location>
</feature>
<dbReference type="Pfam" id="PF25954">
    <property type="entry name" value="Beta-barrel_RND_2"/>
    <property type="match status" value="1"/>
</dbReference>
<dbReference type="OrthoDB" id="9806939at2"/>
<sequence>MRRASFLIVVLVAFVAMTVIVAVRALLPGGDEMAGRGERVLPVAVAAVPSVEFADVVEALGTARANETVTVTARVTDTISRINFESGQHVAAGAILVELTDTEEAAGLAEARTTQREAQRDLDRTNDLIARAVVPQSRLDEATAALERARARVASIEAQLADRIVRAPFAGIVGLREVSLGGLVRPGDTIARLDDTSRIKLDFTVPERFLSVVSAGMQVAAETSAYPGEVFTGEIAQIDSRIDPVTRSVIIRAEIENLDGRLLPGQLMTVAVRRDVRSHPAVPGAALTRYLDQTFVYVVEETAEGMIARQRSIELGRRAGTMVEVLDGLTAGEQIISEGVHRIRDGAAVEITREMRLGANGVMAGVAAGGSSAAQ</sequence>
<proteinExistence type="inferred from homology"/>
<evidence type="ECO:0000259" key="4">
    <source>
        <dbReference type="Pfam" id="PF25954"/>
    </source>
</evidence>
<dbReference type="Gene3D" id="2.40.50.100">
    <property type="match status" value="1"/>
</dbReference>
<dbReference type="PANTHER" id="PTHR30469">
    <property type="entry name" value="MULTIDRUG RESISTANCE PROTEIN MDTA"/>
    <property type="match status" value="1"/>
</dbReference>
<evidence type="ECO:0000313" key="6">
    <source>
        <dbReference type="EMBL" id="RKQ96494.1"/>
    </source>
</evidence>
<dbReference type="Pfam" id="PF25917">
    <property type="entry name" value="BSH_RND"/>
    <property type="match status" value="1"/>
</dbReference>
<dbReference type="Gene3D" id="2.40.30.170">
    <property type="match status" value="1"/>
</dbReference>
<dbReference type="InterPro" id="IPR058792">
    <property type="entry name" value="Beta-barrel_RND_2"/>
</dbReference>
<name>A0A495D3K6_9PROT</name>
<feature type="domain" description="YknX-like C-terminal permuted SH3-like" evidence="5">
    <location>
        <begin position="281"/>
        <end position="351"/>
    </location>
</feature>
<protein>
    <submittedName>
        <fullName evidence="6">Membrane fusion protein (Multidrug efflux system)</fullName>
    </submittedName>
</protein>
<dbReference type="InterPro" id="IPR058637">
    <property type="entry name" value="YknX-like_C"/>
</dbReference>
<feature type="coiled-coil region" evidence="2">
    <location>
        <begin position="108"/>
        <end position="159"/>
    </location>
</feature>
<dbReference type="GO" id="GO:1990281">
    <property type="term" value="C:efflux pump complex"/>
    <property type="evidence" value="ECO:0007669"/>
    <property type="project" value="TreeGrafter"/>
</dbReference>
<gene>
    <name evidence="6" type="ORF">C7435_1824</name>
</gene>
<evidence type="ECO:0000256" key="2">
    <source>
        <dbReference type="SAM" id="Coils"/>
    </source>
</evidence>
<keyword evidence="2" id="KW-0175">Coiled coil</keyword>
<reference evidence="6 7" key="1">
    <citation type="submission" date="2018-10" db="EMBL/GenBank/DDBJ databases">
        <title>Genomic Encyclopedia of Type Strains, Phase IV (KMG-IV): sequencing the most valuable type-strain genomes for metagenomic binning, comparative biology and taxonomic classification.</title>
        <authorList>
            <person name="Goeker M."/>
        </authorList>
    </citation>
    <scope>NUCLEOTIDE SEQUENCE [LARGE SCALE GENOMIC DNA]</scope>
    <source>
        <strain evidence="6 7">DSM 4734</strain>
    </source>
</reference>
<accession>A0A495D3K6</accession>
<dbReference type="NCBIfam" id="TIGR01730">
    <property type="entry name" value="RND_mfp"/>
    <property type="match status" value="1"/>
</dbReference>
<dbReference type="FunFam" id="2.40.30.170:FF:000010">
    <property type="entry name" value="Efflux RND transporter periplasmic adaptor subunit"/>
    <property type="match status" value="1"/>
</dbReference>
<dbReference type="PANTHER" id="PTHR30469:SF16">
    <property type="entry name" value="HAE1 FAMILY EFFLUX PUMP MFP COMPONENT"/>
    <property type="match status" value="1"/>
</dbReference>
<evidence type="ECO:0000259" key="5">
    <source>
        <dbReference type="Pfam" id="PF25989"/>
    </source>
</evidence>
<dbReference type="Gene3D" id="1.10.287.470">
    <property type="entry name" value="Helix hairpin bin"/>
    <property type="match status" value="1"/>
</dbReference>
<evidence type="ECO:0000259" key="3">
    <source>
        <dbReference type="Pfam" id="PF25917"/>
    </source>
</evidence>
<evidence type="ECO:0000256" key="1">
    <source>
        <dbReference type="ARBA" id="ARBA00009477"/>
    </source>
</evidence>
<dbReference type="EMBL" id="RBIM01000004">
    <property type="protein sequence ID" value="RKQ96494.1"/>
    <property type="molecule type" value="Genomic_DNA"/>
</dbReference>
<dbReference type="Gene3D" id="2.40.420.20">
    <property type="match status" value="1"/>
</dbReference>
<dbReference type="GO" id="GO:0015562">
    <property type="term" value="F:efflux transmembrane transporter activity"/>
    <property type="evidence" value="ECO:0007669"/>
    <property type="project" value="TreeGrafter"/>
</dbReference>
<dbReference type="AlphaFoldDB" id="A0A495D3K6"/>
<dbReference type="InterPro" id="IPR006143">
    <property type="entry name" value="RND_pump_MFP"/>
</dbReference>
<dbReference type="InterPro" id="IPR058625">
    <property type="entry name" value="MdtA-like_BSH"/>
</dbReference>
<comment type="caution">
    <text evidence="6">The sequence shown here is derived from an EMBL/GenBank/DDBJ whole genome shotgun (WGS) entry which is preliminary data.</text>
</comment>
<dbReference type="SUPFAM" id="SSF111369">
    <property type="entry name" value="HlyD-like secretion proteins"/>
    <property type="match status" value="1"/>
</dbReference>
<organism evidence="6 7">
    <name type="scientific">Maricaulis maris</name>
    <dbReference type="NCBI Taxonomy" id="74318"/>
    <lineage>
        <taxon>Bacteria</taxon>
        <taxon>Pseudomonadati</taxon>
        <taxon>Pseudomonadota</taxon>
        <taxon>Alphaproteobacteria</taxon>
        <taxon>Maricaulales</taxon>
        <taxon>Maricaulaceae</taxon>
        <taxon>Maricaulis</taxon>
    </lineage>
</organism>
<dbReference type="Proteomes" id="UP000273675">
    <property type="component" value="Unassembled WGS sequence"/>
</dbReference>
<dbReference type="RefSeq" id="WP_121211027.1">
    <property type="nucleotide sequence ID" value="NZ_RBIM01000004.1"/>
</dbReference>
<dbReference type="Pfam" id="PF25989">
    <property type="entry name" value="YknX_C"/>
    <property type="match status" value="1"/>
</dbReference>
<feature type="domain" description="CusB-like beta-barrel" evidence="4">
    <location>
        <begin position="201"/>
        <end position="273"/>
    </location>
</feature>
<evidence type="ECO:0000313" key="7">
    <source>
        <dbReference type="Proteomes" id="UP000273675"/>
    </source>
</evidence>